<feature type="compositionally biased region" description="Acidic residues" evidence="9">
    <location>
        <begin position="1453"/>
        <end position="1465"/>
    </location>
</feature>
<dbReference type="InterPro" id="IPR036236">
    <property type="entry name" value="Znf_C2H2_sf"/>
</dbReference>
<feature type="compositionally biased region" description="Polar residues" evidence="9">
    <location>
        <begin position="603"/>
        <end position="619"/>
    </location>
</feature>
<gene>
    <name evidence="11" type="ORF">GPM918_LOCUS4456</name>
    <name evidence="12" type="ORF">SRO942_LOCUS4457</name>
</gene>
<accession>A0A813TYS7</accession>
<organism evidence="11 13">
    <name type="scientific">Didymodactylos carnosus</name>
    <dbReference type="NCBI Taxonomy" id="1234261"/>
    <lineage>
        <taxon>Eukaryota</taxon>
        <taxon>Metazoa</taxon>
        <taxon>Spiralia</taxon>
        <taxon>Gnathifera</taxon>
        <taxon>Rotifera</taxon>
        <taxon>Eurotatoria</taxon>
        <taxon>Bdelloidea</taxon>
        <taxon>Philodinida</taxon>
        <taxon>Philodinidae</taxon>
        <taxon>Didymodactylos</taxon>
    </lineage>
</organism>
<feature type="compositionally biased region" description="Acidic residues" evidence="9">
    <location>
        <begin position="1604"/>
        <end position="1618"/>
    </location>
</feature>
<evidence type="ECO:0000256" key="1">
    <source>
        <dbReference type="ARBA" id="ARBA00004123"/>
    </source>
</evidence>
<feature type="compositionally biased region" description="Basic and acidic residues" evidence="9">
    <location>
        <begin position="639"/>
        <end position="652"/>
    </location>
</feature>
<dbReference type="InterPro" id="IPR013087">
    <property type="entry name" value="Znf_C2H2_type"/>
</dbReference>
<feature type="compositionally biased region" description="Basic and acidic residues" evidence="9">
    <location>
        <begin position="532"/>
        <end position="542"/>
    </location>
</feature>
<feature type="domain" description="C2H2-type" evidence="10">
    <location>
        <begin position="798"/>
        <end position="825"/>
    </location>
</feature>
<feature type="region of interest" description="Disordered" evidence="9">
    <location>
        <begin position="235"/>
        <end position="282"/>
    </location>
</feature>
<feature type="region of interest" description="Disordered" evidence="9">
    <location>
        <begin position="1060"/>
        <end position="1099"/>
    </location>
</feature>
<evidence type="ECO:0000256" key="8">
    <source>
        <dbReference type="PROSITE-ProRule" id="PRU00042"/>
    </source>
</evidence>
<keyword evidence="6" id="KW-0238">DNA-binding</keyword>
<feature type="region of interest" description="Disordered" evidence="9">
    <location>
        <begin position="496"/>
        <end position="729"/>
    </location>
</feature>
<keyword evidence="4 8" id="KW-0863">Zinc-finger</keyword>
<keyword evidence="7" id="KW-0539">Nucleus</keyword>
<dbReference type="Proteomes" id="UP000681722">
    <property type="component" value="Unassembled WGS sequence"/>
</dbReference>
<sequence>MDKSHASSGKVDTMFELLKFTVFIDSHFEEDTLGYLLKQKYRYICIRKQLAPRFRLIRQCNECDFSTSNINEFKNHMNIEHSIEKVFPCDSCRHYCVSLHDFHLHAKSHEIKPVISTNSPLIIQSSSSITTPKTMTNFSKSILNSEEEITDQEQPTNYVMDSSFYNHQHNNNSNNNIEHETSMYDNEGCYDEESSDDEQGEDTQNRSSTYKKLNLSVTSSHSQCDENNLYSISTTTTQHSTNPDNDGRSPSKRANTTTSNDRKRPYNVSVDPARYRRVPDPDDANSVKFACSLCGNLYKWRKSLNKHWKEKHFSESPPPLDAPVHIRPTKTVTTATTTPPSSSSSSSPYNKSLQGRSRPSLDINFPPSSEKLSALSNMLSQPSKTLGLLGAPQSISGQSSVQPHHPAFPFHPFHQWLNPAWKPILATAHQNRFLSPQSLPQIPLPSDLSQFHQRNISSVQQQQKQNIYMPPSNKLILPPSEFSPSSDFATLRKHNERKQEYENDTKSFKGSNDNEPQKNEFDGSTGPLDLTVKTEKYDRVDNKPIMANISSRHSSNEPDKAIKKDKHRIKSKKHHSRAINTIKIEDNERNSSFEQHKHHQYSPGKQQHQSGSRSSSTEQLPEEQEDDHQQHTPITDISVSDHSRESFYDHPSRSQLKTTSSNRSSKAAASTTDISALSQQRHFNQHHQNDRSQSPQPIDSQQSSSRLSSANSNSQTDPTSPSQSLSHIPSIANPYGQKIFICSVCEQHFLSVETINDHFTQNHLPELEREISGKSPPRNTNVAQQNEEWNLSDPTNPLKCIQCDFVGRWPTELQKHAASHSSSRPFKCLICSLTYKWRWDLAKHFDRAHPKLVNPYKKRDRDQARSLMEQTKKGDDRNRRSTGTSSSPSSTTSSKKSISSRKLIPAPIVKQRRSTSSQLNDNEQLFEDLVDKTEISITDSDNEVEQEDRKTKSDDLDLEKENDDDDEDSLASPPTKRIKNKSNSDNHVTRSVSPPVMIDQPLPPSSLHPSFPYMPMTSASHPIYFPPPFYTGFPHSIFPSIPFMNPSLLLQSRELQKLHNMPNFPTSSLTSSSLSTSNENPPVSPSSASPSNLSKNRSSISNAAPFQLFSQNQRQQSPLSSSSPTPSSNATTPRSENNSNSNVTAQQHADNQFILNQAKHHRFAIAAMQAAAAAAAHQQQQQQPQTNGSNGQVSAISGNLTQFRQRKVEKEDRNFQCRWCDYRGRWRSELIQHMRCHHAQLKPYHCSACPYASNWKWDVQKHVKKQHSQDPAKIIEIPDKFLFRTTGTDLKQSFNPKNVTDEKDQQSKNDEEVDCSYFGVDVQQKLTTMKYTADRQLSCQQCPFAANSMAELRRHLIVHSSEQPYHCFNCDYRSKWKCDVKKHMRVCGHHGPVLVGRKAMQKVMESLGLVIGNTDKQQQAAAAAAAAVMMQMTKLNEQLQHHDLNEQEDNLEYTASEDEEDDDLVTGDHSKREWDETDTNNVSPPSIATDNSRTINEDRDESTAAAAISVNSQKKKHMKFPSSTSQTISNSNLRCRQCDHEANDLSDLLVHRKAHACTKNGTKTNTAVNVSSHYHNADTINSSKTSLSNDNSHINNDISHEQSDMEEENSNLSDESENDNTQLVEQTTDNVHQSSQFKLNYHMFTGELLWLENNPTVKAMTKIHHDNYSIEYNCKKCDFRLINDRDLFLKHLDGHENKDAFVYDLSNFSHSDISKLKYQLNTH</sequence>
<feature type="compositionally biased region" description="Acidic residues" evidence="9">
    <location>
        <begin position="956"/>
        <end position="969"/>
    </location>
</feature>
<reference evidence="11" key="1">
    <citation type="submission" date="2021-02" db="EMBL/GenBank/DDBJ databases">
        <authorList>
            <person name="Nowell W R."/>
        </authorList>
    </citation>
    <scope>NUCLEOTIDE SEQUENCE</scope>
</reference>
<feature type="region of interest" description="Disordered" evidence="9">
    <location>
        <begin position="856"/>
        <end position="923"/>
    </location>
</feature>
<feature type="domain" description="C2H2-type" evidence="10">
    <location>
        <begin position="289"/>
        <end position="317"/>
    </location>
</feature>
<keyword evidence="2" id="KW-0479">Metal-binding</keyword>
<evidence type="ECO:0000259" key="10">
    <source>
        <dbReference type="PROSITE" id="PS50157"/>
    </source>
</evidence>
<evidence type="ECO:0000256" key="5">
    <source>
        <dbReference type="ARBA" id="ARBA00022833"/>
    </source>
</evidence>
<comment type="subcellular location">
    <subcellularLocation>
        <location evidence="1">Nucleus</location>
    </subcellularLocation>
</comment>
<evidence type="ECO:0000256" key="4">
    <source>
        <dbReference type="ARBA" id="ARBA00022771"/>
    </source>
</evidence>
<feature type="region of interest" description="Disordered" evidence="9">
    <location>
        <begin position="936"/>
        <end position="1003"/>
    </location>
</feature>
<feature type="compositionally biased region" description="Low complexity" evidence="9">
    <location>
        <begin position="881"/>
        <end position="902"/>
    </location>
</feature>
<feature type="region of interest" description="Disordered" evidence="9">
    <location>
        <begin position="187"/>
        <end position="211"/>
    </location>
</feature>
<feature type="region of interest" description="Disordered" evidence="9">
    <location>
        <begin position="1579"/>
        <end position="1621"/>
    </location>
</feature>
<dbReference type="PROSITE" id="PS50157">
    <property type="entry name" value="ZINC_FINGER_C2H2_2"/>
    <property type="match status" value="4"/>
</dbReference>
<comment type="caution">
    <text evidence="11">The sequence shown here is derived from an EMBL/GenBank/DDBJ whole genome shotgun (WGS) entry which is preliminary data.</text>
</comment>
<feature type="compositionally biased region" description="Polar residues" evidence="9">
    <location>
        <begin position="1479"/>
        <end position="1494"/>
    </location>
</feature>
<name>A0A813TYS7_9BILA</name>
<dbReference type="PANTHER" id="PTHR24392:SF31">
    <property type="entry name" value="C2H2-TYPE DOMAIN-CONTAINING PROTEIN"/>
    <property type="match status" value="1"/>
</dbReference>
<dbReference type="OrthoDB" id="6365676at2759"/>
<feature type="non-terminal residue" evidence="11">
    <location>
        <position position="1"/>
    </location>
</feature>
<dbReference type="SMART" id="SM00355">
    <property type="entry name" value="ZnF_C2H2"/>
    <property type="match status" value="12"/>
</dbReference>
<feature type="domain" description="C2H2-type" evidence="10">
    <location>
        <begin position="1337"/>
        <end position="1364"/>
    </location>
</feature>
<feature type="region of interest" description="Disordered" evidence="9">
    <location>
        <begin position="332"/>
        <end position="367"/>
    </location>
</feature>
<evidence type="ECO:0000313" key="11">
    <source>
        <dbReference type="EMBL" id="CAF0819233.1"/>
    </source>
</evidence>
<dbReference type="PROSITE" id="PS00028">
    <property type="entry name" value="ZINC_FINGER_C2H2_1"/>
    <property type="match status" value="3"/>
</dbReference>
<feature type="region of interest" description="Disordered" evidence="9">
    <location>
        <begin position="1111"/>
        <end position="1144"/>
    </location>
</feature>
<proteinExistence type="predicted"/>
<feature type="compositionally biased region" description="Acidic residues" evidence="9">
    <location>
        <begin position="188"/>
        <end position="201"/>
    </location>
</feature>
<protein>
    <recommendedName>
        <fullName evidence="10">C2H2-type domain-containing protein</fullName>
    </recommendedName>
</protein>
<feature type="compositionally biased region" description="Basic and acidic residues" evidence="9">
    <location>
        <begin position="583"/>
        <end position="595"/>
    </location>
</feature>
<feature type="compositionally biased region" description="Polar residues" evidence="9">
    <location>
        <begin position="716"/>
        <end position="727"/>
    </location>
</feature>
<dbReference type="GO" id="GO:0005634">
    <property type="term" value="C:nucleus"/>
    <property type="evidence" value="ECO:0007669"/>
    <property type="project" value="UniProtKB-SubCell"/>
</dbReference>
<dbReference type="GO" id="GO:0008270">
    <property type="term" value="F:zinc ion binding"/>
    <property type="evidence" value="ECO:0007669"/>
    <property type="project" value="UniProtKB-KW"/>
</dbReference>
<feature type="compositionally biased region" description="Low complexity" evidence="9">
    <location>
        <begin position="1586"/>
        <end position="1597"/>
    </location>
</feature>
<feature type="compositionally biased region" description="Basic and acidic residues" evidence="9">
    <location>
        <begin position="857"/>
        <end position="879"/>
    </location>
</feature>
<evidence type="ECO:0000313" key="13">
    <source>
        <dbReference type="Proteomes" id="UP000663829"/>
    </source>
</evidence>
<evidence type="ECO:0000256" key="7">
    <source>
        <dbReference type="ARBA" id="ARBA00023242"/>
    </source>
</evidence>
<dbReference type="SUPFAM" id="SSF57667">
    <property type="entry name" value="beta-beta-alpha zinc fingers"/>
    <property type="match status" value="3"/>
</dbReference>
<feature type="compositionally biased region" description="Low complexity" evidence="9">
    <location>
        <begin position="332"/>
        <end position="348"/>
    </location>
</feature>
<evidence type="ECO:0000256" key="3">
    <source>
        <dbReference type="ARBA" id="ARBA00022737"/>
    </source>
</evidence>
<evidence type="ECO:0000313" key="12">
    <source>
        <dbReference type="EMBL" id="CAF3605571.1"/>
    </source>
</evidence>
<evidence type="ECO:0000256" key="9">
    <source>
        <dbReference type="SAM" id="MobiDB-lite"/>
    </source>
</evidence>
<feature type="compositionally biased region" description="Low complexity" evidence="9">
    <location>
        <begin position="691"/>
        <end position="715"/>
    </location>
</feature>
<dbReference type="PANTHER" id="PTHR24392">
    <property type="entry name" value="ZINC FINGER PROTEIN"/>
    <property type="match status" value="1"/>
</dbReference>
<evidence type="ECO:0000256" key="2">
    <source>
        <dbReference type="ARBA" id="ARBA00022723"/>
    </source>
</evidence>
<feature type="domain" description="C2H2-type" evidence="10">
    <location>
        <begin position="1215"/>
        <end position="1243"/>
    </location>
</feature>
<feature type="compositionally biased region" description="Basic residues" evidence="9">
    <location>
        <begin position="563"/>
        <end position="577"/>
    </location>
</feature>
<feature type="region of interest" description="Disordered" evidence="9">
    <location>
        <begin position="1453"/>
        <end position="1503"/>
    </location>
</feature>
<dbReference type="EMBL" id="CAJNOQ010000599">
    <property type="protein sequence ID" value="CAF0819233.1"/>
    <property type="molecule type" value="Genomic_DNA"/>
</dbReference>
<feature type="compositionally biased region" description="Polar residues" evidence="9">
    <location>
        <begin position="235"/>
        <end position="244"/>
    </location>
</feature>
<feature type="compositionally biased region" description="Basic and acidic residues" evidence="9">
    <location>
        <begin position="497"/>
        <end position="507"/>
    </location>
</feature>
<evidence type="ECO:0000256" key="6">
    <source>
        <dbReference type="ARBA" id="ARBA00023125"/>
    </source>
</evidence>
<keyword evidence="3" id="KW-0677">Repeat</keyword>
<dbReference type="Gene3D" id="3.30.160.60">
    <property type="entry name" value="Classic Zinc Finger"/>
    <property type="match status" value="4"/>
</dbReference>
<feature type="compositionally biased region" description="Low complexity" evidence="9">
    <location>
        <begin position="1066"/>
        <end position="1099"/>
    </location>
</feature>
<feature type="compositionally biased region" description="Polar residues" evidence="9">
    <location>
        <begin position="914"/>
        <end position="923"/>
    </location>
</feature>
<keyword evidence="5" id="KW-0862">Zinc</keyword>
<feature type="compositionally biased region" description="Polar residues" evidence="9">
    <location>
        <begin position="653"/>
        <end position="682"/>
    </location>
</feature>
<feature type="non-terminal residue" evidence="11">
    <location>
        <position position="1723"/>
    </location>
</feature>
<dbReference type="GO" id="GO:0003677">
    <property type="term" value="F:DNA binding"/>
    <property type="evidence" value="ECO:0007669"/>
    <property type="project" value="UniProtKB-KW"/>
</dbReference>
<dbReference type="Proteomes" id="UP000663829">
    <property type="component" value="Unassembled WGS sequence"/>
</dbReference>
<keyword evidence="13" id="KW-1185">Reference proteome</keyword>
<feature type="compositionally biased region" description="Low complexity" evidence="9">
    <location>
        <begin position="1111"/>
        <end position="1135"/>
    </location>
</feature>
<dbReference type="EMBL" id="CAJOBC010000599">
    <property type="protein sequence ID" value="CAF3605571.1"/>
    <property type="molecule type" value="Genomic_DNA"/>
</dbReference>